<keyword evidence="2" id="KW-1185">Reference proteome</keyword>
<accession>A0A8S9YWN6</accession>
<reference evidence="1" key="1">
    <citation type="submission" date="2019-07" db="EMBL/GenBank/DDBJ databases">
        <title>Annotation for the trematode Paragonimus miyazaki's.</title>
        <authorList>
            <person name="Choi Y.-J."/>
        </authorList>
    </citation>
    <scope>NUCLEOTIDE SEQUENCE</scope>
    <source>
        <strain evidence="1">Japan</strain>
    </source>
</reference>
<organism evidence="1 2">
    <name type="scientific">Paragonimus skrjabini miyazakii</name>
    <dbReference type="NCBI Taxonomy" id="59628"/>
    <lineage>
        <taxon>Eukaryota</taxon>
        <taxon>Metazoa</taxon>
        <taxon>Spiralia</taxon>
        <taxon>Lophotrochozoa</taxon>
        <taxon>Platyhelminthes</taxon>
        <taxon>Trematoda</taxon>
        <taxon>Digenea</taxon>
        <taxon>Plagiorchiida</taxon>
        <taxon>Troglotremata</taxon>
        <taxon>Troglotrematidae</taxon>
        <taxon>Paragonimus</taxon>
    </lineage>
</organism>
<evidence type="ECO:0000313" key="2">
    <source>
        <dbReference type="Proteomes" id="UP000822476"/>
    </source>
</evidence>
<protein>
    <submittedName>
        <fullName evidence="1">Uncharacterized protein</fullName>
    </submittedName>
</protein>
<dbReference type="EMBL" id="JTDE01002158">
    <property type="protein sequence ID" value="KAF7257776.1"/>
    <property type="molecule type" value="Genomic_DNA"/>
</dbReference>
<gene>
    <name evidence="1" type="ORF">EG68_04555</name>
</gene>
<dbReference type="Proteomes" id="UP000822476">
    <property type="component" value="Unassembled WGS sequence"/>
</dbReference>
<name>A0A8S9YWN6_9TREM</name>
<comment type="caution">
    <text evidence="1">The sequence shown here is derived from an EMBL/GenBank/DDBJ whole genome shotgun (WGS) entry which is preliminary data.</text>
</comment>
<evidence type="ECO:0000313" key="1">
    <source>
        <dbReference type="EMBL" id="KAF7257776.1"/>
    </source>
</evidence>
<dbReference type="AlphaFoldDB" id="A0A8S9YWN6"/>
<proteinExistence type="predicted"/>
<sequence>MKCRENFHQIIYFAKVYKLFLTSLSIHVLLNDSVLINFTLLRANNELNELSRPNANKYEKNYTHRADGRTVKNFDL</sequence>